<evidence type="ECO:0000313" key="12">
    <source>
        <dbReference type="Proteomes" id="UP000290608"/>
    </source>
</evidence>
<keyword evidence="2 8" id="KW-0813">Transport</keyword>
<dbReference type="PANTHER" id="PTHR30069">
    <property type="entry name" value="TONB-DEPENDENT OUTER MEMBRANE RECEPTOR"/>
    <property type="match status" value="1"/>
</dbReference>
<dbReference type="Gene3D" id="2.170.130.10">
    <property type="entry name" value="TonB-dependent receptor, plug domain"/>
    <property type="match status" value="1"/>
</dbReference>
<dbReference type="GO" id="GO:0015344">
    <property type="term" value="F:siderophore uptake transmembrane transporter activity"/>
    <property type="evidence" value="ECO:0007669"/>
    <property type="project" value="TreeGrafter"/>
</dbReference>
<evidence type="ECO:0000259" key="10">
    <source>
        <dbReference type="Pfam" id="PF07715"/>
    </source>
</evidence>
<dbReference type="InterPro" id="IPR012910">
    <property type="entry name" value="Plug_dom"/>
</dbReference>
<sequence>MKKRLQGFLMLFFALVVQTSFAQTRTISGTVTDDSGVPLPGVNVLISGTTTGTQTDFDGLYSIEASTGDVLTFSYVGFSSKEIIVGDSPTINIQLSGGEMLDEIVVTGVAGATSKKKLSVTVASVTSEEIEKVPATSAASALQGKVAGVSVGNLGRPGAGATIIMRGAANLYGSQSPLVILDGVFVEGGLADINVDDIASFELVKGASASSLYGSRAGNGVIVISTKRGKIGKTTVTVRVETGFSEVSDFIETNQSHNYELAPDWQNFQGQYTKYAGVTYPSSYQSVYAASGPNSVSGSRILSDDGYADNPFGVYNDFQKLFFQTGTNKTLFTSIASGSEKTKTYFSAESTENEGVLKETEGYNRVSLRLNVDYNILDWLTFKASTNYIRVVDNSPGGGTGIYRTLTRLNPDSNISALNPDGQPYYYLPDPWENEIVNPLYSLSVADAKTNQQRFLGGYLLNLKYTDWLNMDIEYAFENNTSRYSSNNKYENYTTTGDAIGFGYSKGSLSKNNYYDISQKVQATLNFKESMGELDIAAKLSYLAEDQKYDYYSVTGNDYKFKDLPSLDNFDPAYISASSNQQSERAQNVFAIAGLVFKDRYIIDGLFRRDGSSLFGAENRWNNYYRISAAYRISEDISIPGIQELKINAAKGTSGQRPGFDWQYEQTNLSGGTLSSVRRKGNPFLKPSLTTETEIGLNSSFLNMFNLSLAYSNQVVSEQFMIVNLFSPANAGKSTQWQNVGDLESDTFEATLNASIIKGKDFSWNLGANFAKTTATIKKLNAPEQIVGPDNGSMFLIREGVDFGSMFGRSFVTDLETMQNQLPQGASINDYEVNADGVVVESATIGSSNEKAIIKTDENGSPSFEKIGNQNADFRVGITSTFTYKTLTFYMLWDWKKGGDVYNKNAQWNTIAKRNIIVDQAGKPADQKKTVSYYESLYDTNNNNAFWVEDGSFVKLRELSLSYNIPKSWMKNIGFFEDIKLSLIGRNLLTFSDYKGWDPEVLSYDGSTQQYFAIDYGVYPIQKSYSLSVQFKF</sequence>
<comment type="subcellular location">
    <subcellularLocation>
        <location evidence="1 8">Cell outer membrane</location>
        <topology evidence="1 8">Multi-pass membrane protein</topology>
    </subcellularLocation>
</comment>
<dbReference type="GO" id="GO:0044718">
    <property type="term" value="P:siderophore transmembrane transport"/>
    <property type="evidence" value="ECO:0007669"/>
    <property type="project" value="TreeGrafter"/>
</dbReference>
<dbReference type="Pfam" id="PF13715">
    <property type="entry name" value="CarbopepD_reg_2"/>
    <property type="match status" value="1"/>
</dbReference>
<keyword evidence="3 8" id="KW-1134">Transmembrane beta strand</keyword>
<dbReference type="EMBL" id="QOVL01000013">
    <property type="protein sequence ID" value="RXG27897.1"/>
    <property type="molecule type" value="Genomic_DNA"/>
</dbReference>
<evidence type="ECO:0000256" key="2">
    <source>
        <dbReference type="ARBA" id="ARBA00022448"/>
    </source>
</evidence>
<comment type="caution">
    <text evidence="11">The sequence shown here is derived from an EMBL/GenBank/DDBJ whole genome shotgun (WGS) entry which is preliminary data.</text>
</comment>
<dbReference type="PROSITE" id="PS52016">
    <property type="entry name" value="TONB_DEPENDENT_REC_3"/>
    <property type="match status" value="1"/>
</dbReference>
<accession>A0A4Q0PKT8</accession>
<dbReference type="InterPro" id="IPR008969">
    <property type="entry name" value="CarboxyPept-like_regulatory"/>
</dbReference>
<dbReference type="NCBIfam" id="TIGR04056">
    <property type="entry name" value="OMP_RagA_SusC"/>
    <property type="match status" value="1"/>
</dbReference>
<dbReference type="RefSeq" id="WP_073100075.1">
    <property type="nucleotide sequence ID" value="NZ_QOVL01000013.1"/>
</dbReference>
<keyword evidence="5 9" id="KW-0732">Signal</keyword>
<dbReference type="GO" id="GO:0009279">
    <property type="term" value="C:cell outer membrane"/>
    <property type="evidence" value="ECO:0007669"/>
    <property type="project" value="UniProtKB-SubCell"/>
</dbReference>
<evidence type="ECO:0000256" key="4">
    <source>
        <dbReference type="ARBA" id="ARBA00022692"/>
    </source>
</evidence>
<evidence type="ECO:0000256" key="3">
    <source>
        <dbReference type="ARBA" id="ARBA00022452"/>
    </source>
</evidence>
<keyword evidence="6 8" id="KW-0472">Membrane</keyword>
<gene>
    <name evidence="11" type="ORF">DSL99_2688</name>
</gene>
<dbReference type="InterPro" id="IPR039426">
    <property type="entry name" value="TonB-dep_rcpt-like"/>
</dbReference>
<protein>
    <submittedName>
        <fullName evidence="11">TonB-linked SusC/RagA family outer membrane protein</fullName>
    </submittedName>
</protein>
<comment type="similarity">
    <text evidence="8">Belongs to the TonB-dependent receptor family.</text>
</comment>
<organism evidence="11 12">
    <name type="scientific">Leeuwenhoekiella marinoflava</name>
    <dbReference type="NCBI Taxonomy" id="988"/>
    <lineage>
        <taxon>Bacteria</taxon>
        <taxon>Pseudomonadati</taxon>
        <taxon>Bacteroidota</taxon>
        <taxon>Flavobacteriia</taxon>
        <taxon>Flavobacteriales</taxon>
        <taxon>Flavobacteriaceae</taxon>
        <taxon>Leeuwenhoekiella</taxon>
    </lineage>
</organism>
<evidence type="ECO:0000256" key="7">
    <source>
        <dbReference type="ARBA" id="ARBA00023237"/>
    </source>
</evidence>
<dbReference type="InterPro" id="IPR036942">
    <property type="entry name" value="Beta-barrel_TonB_sf"/>
</dbReference>
<reference evidence="11 12" key="1">
    <citation type="submission" date="2018-07" db="EMBL/GenBank/DDBJ databases">
        <title>Leeuwenhoekiella genomics.</title>
        <authorList>
            <person name="Tahon G."/>
            <person name="Willems A."/>
        </authorList>
    </citation>
    <scope>NUCLEOTIDE SEQUENCE [LARGE SCALE GENOMIC DNA]</scope>
    <source>
        <strain evidence="11 12">LMG 1345</strain>
    </source>
</reference>
<evidence type="ECO:0000256" key="5">
    <source>
        <dbReference type="ARBA" id="ARBA00022729"/>
    </source>
</evidence>
<proteinExistence type="inferred from homology"/>
<dbReference type="InterPro" id="IPR023996">
    <property type="entry name" value="TonB-dep_OMP_SusC/RagA"/>
</dbReference>
<evidence type="ECO:0000256" key="9">
    <source>
        <dbReference type="SAM" id="SignalP"/>
    </source>
</evidence>
<dbReference type="SUPFAM" id="SSF49464">
    <property type="entry name" value="Carboxypeptidase regulatory domain-like"/>
    <property type="match status" value="1"/>
</dbReference>
<keyword evidence="4 8" id="KW-0812">Transmembrane</keyword>
<dbReference type="Gene3D" id="2.60.40.1120">
    <property type="entry name" value="Carboxypeptidase-like, regulatory domain"/>
    <property type="match status" value="1"/>
</dbReference>
<name>A0A4Q0PKT8_9FLAO</name>
<feature type="chain" id="PRO_5020683133" evidence="9">
    <location>
        <begin position="23"/>
        <end position="1033"/>
    </location>
</feature>
<dbReference type="STRING" id="1122159.SAMN02745246_02994"/>
<dbReference type="Gene3D" id="2.40.170.20">
    <property type="entry name" value="TonB-dependent receptor, beta-barrel domain"/>
    <property type="match status" value="1"/>
</dbReference>
<dbReference type="InterPro" id="IPR037066">
    <property type="entry name" value="Plug_dom_sf"/>
</dbReference>
<evidence type="ECO:0000313" key="11">
    <source>
        <dbReference type="EMBL" id="RXG27897.1"/>
    </source>
</evidence>
<evidence type="ECO:0000256" key="6">
    <source>
        <dbReference type="ARBA" id="ARBA00023136"/>
    </source>
</evidence>
<dbReference type="Pfam" id="PF07715">
    <property type="entry name" value="Plug"/>
    <property type="match status" value="1"/>
</dbReference>
<feature type="domain" description="TonB-dependent receptor plug" evidence="10">
    <location>
        <begin position="115"/>
        <end position="221"/>
    </location>
</feature>
<keyword evidence="7 8" id="KW-0998">Cell outer membrane</keyword>
<dbReference type="SUPFAM" id="SSF56935">
    <property type="entry name" value="Porins"/>
    <property type="match status" value="1"/>
</dbReference>
<evidence type="ECO:0000256" key="8">
    <source>
        <dbReference type="PROSITE-ProRule" id="PRU01360"/>
    </source>
</evidence>
<feature type="signal peptide" evidence="9">
    <location>
        <begin position="1"/>
        <end position="22"/>
    </location>
</feature>
<evidence type="ECO:0000256" key="1">
    <source>
        <dbReference type="ARBA" id="ARBA00004571"/>
    </source>
</evidence>
<dbReference type="PANTHER" id="PTHR30069:SF29">
    <property type="entry name" value="HEMOGLOBIN AND HEMOGLOBIN-HAPTOGLOBIN-BINDING PROTEIN 1-RELATED"/>
    <property type="match status" value="1"/>
</dbReference>
<dbReference type="Proteomes" id="UP000290608">
    <property type="component" value="Unassembled WGS sequence"/>
</dbReference>
<dbReference type="AlphaFoldDB" id="A0A4Q0PKT8"/>